<evidence type="ECO:0000256" key="1">
    <source>
        <dbReference type="SAM" id="MobiDB-lite"/>
    </source>
</evidence>
<protein>
    <submittedName>
        <fullName evidence="2">Uncharacterized protein</fullName>
    </submittedName>
</protein>
<feature type="region of interest" description="Disordered" evidence="1">
    <location>
        <begin position="17"/>
        <end position="84"/>
    </location>
</feature>
<organism evidence="2 3">
    <name type="scientific">Eleusine coracana subsp. coracana</name>
    <dbReference type="NCBI Taxonomy" id="191504"/>
    <lineage>
        <taxon>Eukaryota</taxon>
        <taxon>Viridiplantae</taxon>
        <taxon>Streptophyta</taxon>
        <taxon>Embryophyta</taxon>
        <taxon>Tracheophyta</taxon>
        <taxon>Spermatophyta</taxon>
        <taxon>Magnoliopsida</taxon>
        <taxon>Liliopsida</taxon>
        <taxon>Poales</taxon>
        <taxon>Poaceae</taxon>
        <taxon>PACMAD clade</taxon>
        <taxon>Chloridoideae</taxon>
        <taxon>Cynodonteae</taxon>
        <taxon>Eleusininae</taxon>
        <taxon>Eleusine</taxon>
    </lineage>
</organism>
<comment type="caution">
    <text evidence="2">The sequence shown here is derived from an EMBL/GenBank/DDBJ whole genome shotgun (WGS) entry which is preliminary data.</text>
</comment>
<name>A0AAV5CSC6_ELECO</name>
<dbReference type="Proteomes" id="UP001054889">
    <property type="component" value="Unassembled WGS sequence"/>
</dbReference>
<proteinExistence type="predicted"/>
<evidence type="ECO:0000313" key="2">
    <source>
        <dbReference type="EMBL" id="GJN00900.1"/>
    </source>
</evidence>
<dbReference type="AlphaFoldDB" id="A0AAV5CSC6"/>
<accession>A0AAV5CSC6</accession>
<evidence type="ECO:0000313" key="3">
    <source>
        <dbReference type="Proteomes" id="UP001054889"/>
    </source>
</evidence>
<dbReference type="EMBL" id="BQKI01000008">
    <property type="protein sequence ID" value="GJN00900.1"/>
    <property type="molecule type" value="Genomic_DNA"/>
</dbReference>
<reference evidence="2" key="2">
    <citation type="submission" date="2021-12" db="EMBL/GenBank/DDBJ databases">
        <title>Resequencing data analysis of finger millet.</title>
        <authorList>
            <person name="Hatakeyama M."/>
            <person name="Aluri S."/>
            <person name="Balachadran M.T."/>
            <person name="Sivarajan S.R."/>
            <person name="Poveda L."/>
            <person name="Shimizu-Inatsugi R."/>
            <person name="Schlapbach R."/>
            <person name="Sreeman S.M."/>
            <person name="Shimizu K.K."/>
        </authorList>
    </citation>
    <scope>NUCLEOTIDE SEQUENCE</scope>
</reference>
<gene>
    <name evidence="2" type="primary">ga18125</name>
    <name evidence="2" type="ORF">PR202_ga18125</name>
</gene>
<keyword evidence="3" id="KW-1185">Reference proteome</keyword>
<reference evidence="2" key="1">
    <citation type="journal article" date="2018" name="DNA Res.">
        <title>Multiple hybrid de novo genome assembly of finger millet, an orphan allotetraploid crop.</title>
        <authorList>
            <person name="Hatakeyama M."/>
            <person name="Aluri S."/>
            <person name="Balachadran M.T."/>
            <person name="Sivarajan S.R."/>
            <person name="Patrignani A."/>
            <person name="Gruter S."/>
            <person name="Poveda L."/>
            <person name="Shimizu-Inatsugi R."/>
            <person name="Baeten J."/>
            <person name="Francoijs K.J."/>
            <person name="Nataraja K.N."/>
            <person name="Reddy Y.A.N."/>
            <person name="Phadnis S."/>
            <person name="Ravikumar R.L."/>
            <person name="Schlapbach R."/>
            <person name="Sreeman S.M."/>
            <person name="Shimizu K.K."/>
        </authorList>
    </citation>
    <scope>NUCLEOTIDE SEQUENCE</scope>
</reference>
<sequence>MVKITSECPVTRQPFQVGVWLQHSGPPSPGEGETRPSPARSPKETGDLPPTPEGGGGGENRSQGRAAGETGQAPSKGHSQRLLARDVKDKKVKSLMGMGFAEAIAQMAVTKCGAEVALHRLGIHMKTVVSVEKSEVSRGVLKSWFIFDTDLSCAGFMTLKSWNEDDSFNFGEVQNMASAAAFKYVRCKRARVLLAHSQRKVFEEFGKRSVGAPAAKDIP</sequence>